<comment type="caution">
    <text evidence="11">The sequence shown here is derived from an EMBL/GenBank/DDBJ whole genome shotgun (WGS) entry which is preliminary data.</text>
</comment>
<comment type="caution">
    <text evidence="9">Lacks conserved residue(s) required for the propagation of feature annotation.</text>
</comment>
<dbReference type="NCBIfam" id="TIGR00546">
    <property type="entry name" value="lnt"/>
    <property type="match status" value="1"/>
</dbReference>
<evidence type="ECO:0000256" key="7">
    <source>
        <dbReference type="ARBA" id="ARBA00023136"/>
    </source>
</evidence>
<feature type="transmembrane region" description="Helical" evidence="9">
    <location>
        <begin position="20"/>
        <end position="38"/>
    </location>
</feature>
<keyword evidence="4 9" id="KW-0808">Transferase</keyword>
<reference evidence="11 12" key="1">
    <citation type="submission" date="2020-02" db="EMBL/GenBank/DDBJ databases">
        <authorList>
            <person name="Chen W.-M."/>
        </authorList>
    </citation>
    <scope>NUCLEOTIDE SEQUENCE [LARGE SCALE GENOMIC DNA]</scope>
    <source>
        <strain evidence="11 12">KMS-5</strain>
    </source>
</reference>
<evidence type="ECO:0000256" key="3">
    <source>
        <dbReference type="ARBA" id="ARBA00022475"/>
    </source>
</evidence>
<protein>
    <recommendedName>
        <fullName evidence="9">Apolipoprotein N-acyltransferase</fullName>
        <shortName evidence="9">ALP N-acyltransferase</shortName>
        <ecNumber evidence="9">2.3.1.269</ecNumber>
    </recommendedName>
</protein>
<evidence type="ECO:0000256" key="5">
    <source>
        <dbReference type="ARBA" id="ARBA00022692"/>
    </source>
</evidence>
<evidence type="ECO:0000313" key="11">
    <source>
        <dbReference type="EMBL" id="NEY90945.1"/>
    </source>
</evidence>
<evidence type="ECO:0000256" key="1">
    <source>
        <dbReference type="ARBA" id="ARBA00004651"/>
    </source>
</evidence>
<proteinExistence type="inferred from homology"/>
<feature type="transmembrane region" description="Helical" evidence="9">
    <location>
        <begin position="50"/>
        <end position="74"/>
    </location>
</feature>
<evidence type="ECO:0000256" key="9">
    <source>
        <dbReference type="HAMAP-Rule" id="MF_01148"/>
    </source>
</evidence>
<dbReference type="InterPro" id="IPR045378">
    <property type="entry name" value="LNT_N"/>
</dbReference>
<dbReference type="PANTHER" id="PTHR38686:SF1">
    <property type="entry name" value="APOLIPOPROTEIN N-ACYLTRANSFERASE"/>
    <property type="match status" value="1"/>
</dbReference>
<comment type="pathway">
    <text evidence="9">Protein modification; lipoprotein biosynthesis (N-acyl transfer).</text>
</comment>
<keyword evidence="3 9" id="KW-1003">Cell membrane</keyword>
<feature type="transmembrane region" description="Helical" evidence="9">
    <location>
        <begin position="149"/>
        <end position="168"/>
    </location>
</feature>
<comment type="catalytic activity">
    <reaction evidence="9">
        <text>N-terminal S-1,2-diacyl-sn-glyceryl-L-cysteinyl-[lipoprotein] + a glycerophospholipid = N-acyl-S-1,2-diacyl-sn-glyceryl-L-cysteinyl-[lipoprotein] + a 2-acyl-sn-glycero-3-phospholipid + H(+)</text>
        <dbReference type="Rhea" id="RHEA:48228"/>
        <dbReference type="Rhea" id="RHEA-COMP:14681"/>
        <dbReference type="Rhea" id="RHEA-COMP:14684"/>
        <dbReference type="ChEBI" id="CHEBI:15378"/>
        <dbReference type="ChEBI" id="CHEBI:136912"/>
        <dbReference type="ChEBI" id="CHEBI:140656"/>
        <dbReference type="ChEBI" id="CHEBI:140657"/>
        <dbReference type="ChEBI" id="CHEBI:140660"/>
        <dbReference type="EC" id="2.3.1.269"/>
    </reaction>
</comment>
<feature type="transmembrane region" description="Helical" evidence="9">
    <location>
        <begin position="81"/>
        <end position="101"/>
    </location>
</feature>
<evidence type="ECO:0000313" key="12">
    <source>
        <dbReference type="Proteomes" id="UP000477782"/>
    </source>
</evidence>
<dbReference type="EC" id="2.3.1.269" evidence="9"/>
<dbReference type="CDD" id="cd07571">
    <property type="entry name" value="ALP_N-acyl_transferase"/>
    <property type="match status" value="1"/>
</dbReference>
<dbReference type="InterPro" id="IPR004563">
    <property type="entry name" value="Apolipo_AcylTrfase"/>
</dbReference>
<dbReference type="InterPro" id="IPR003010">
    <property type="entry name" value="C-N_Hydrolase"/>
</dbReference>
<evidence type="ECO:0000256" key="2">
    <source>
        <dbReference type="ARBA" id="ARBA00010065"/>
    </source>
</evidence>
<dbReference type="GO" id="GO:0042158">
    <property type="term" value="P:lipoprotein biosynthetic process"/>
    <property type="evidence" value="ECO:0007669"/>
    <property type="project" value="UniProtKB-UniRule"/>
</dbReference>
<evidence type="ECO:0000259" key="10">
    <source>
        <dbReference type="PROSITE" id="PS50263"/>
    </source>
</evidence>
<dbReference type="Pfam" id="PF20154">
    <property type="entry name" value="LNT_N"/>
    <property type="match status" value="1"/>
</dbReference>
<dbReference type="PANTHER" id="PTHR38686">
    <property type="entry name" value="APOLIPOPROTEIN N-ACYLTRANSFERASE"/>
    <property type="match status" value="1"/>
</dbReference>
<feature type="domain" description="CN hydrolase" evidence="10">
    <location>
        <begin position="182"/>
        <end position="422"/>
    </location>
</feature>
<dbReference type="InterPro" id="IPR036526">
    <property type="entry name" value="C-N_Hydrolase_sf"/>
</dbReference>
<accession>A0A6M0QU55</accession>
<keyword evidence="6 9" id="KW-1133">Transmembrane helix</keyword>
<dbReference type="UniPathway" id="UPA00666"/>
<name>A0A6M0QU55_9RHOB</name>
<dbReference type="Gene3D" id="3.60.110.10">
    <property type="entry name" value="Carbon-nitrogen hydrolase"/>
    <property type="match status" value="1"/>
</dbReference>
<dbReference type="AlphaFoldDB" id="A0A6M0QU55"/>
<gene>
    <name evidence="9 11" type="primary">lnt</name>
    <name evidence="11" type="ORF">G4Z14_11610</name>
</gene>
<dbReference type="SUPFAM" id="SSF56317">
    <property type="entry name" value="Carbon-nitrogen hydrolase"/>
    <property type="match status" value="1"/>
</dbReference>
<comment type="function">
    <text evidence="9">Catalyzes the phospholipid dependent N-acylation of the N-terminal cysteine of apolipoprotein, the last step in lipoprotein maturation.</text>
</comment>
<evidence type="ECO:0000256" key="4">
    <source>
        <dbReference type="ARBA" id="ARBA00022679"/>
    </source>
</evidence>
<dbReference type="EMBL" id="JAAIVJ010000006">
    <property type="protein sequence ID" value="NEY90945.1"/>
    <property type="molecule type" value="Genomic_DNA"/>
</dbReference>
<evidence type="ECO:0000256" key="6">
    <source>
        <dbReference type="ARBA" id="ARBA00022989"/>
    </source>
</evidence>
<dbReference type="GO" id="GO:0016410">
    <property type="term" value="F:N-acyltransferase activity"/>
    <property type="evidence" value="ECO:0007669"/>
    <property type="project" value="UniProtKB-UniRule"/>
</dbReference>
<dbReference type="PROSITE" id="PS50263">
    <property type="entry name" value="CN_HYDROLASE"/>
    <property type="match status" value="1"/>
</dbReference>
<organism evidence="11 12">
    <name type="scientific">Tabrizicola oligotrophica</name>
    <dbReference type="NCBI Taxonomy" id="2710650"/>
    <lineage>
        <taxon>Bacteria</taxon>
        <taxon>Pseudomonadati</taxon>
        <taxon>Pseudomonadota</taxon>
        <taxon>Alphaproteobacteria</taxon>
        <taxon>Rhodobacterales</taxon>
        <taxon>Paracoccaceae</taxon>
        <taxon>Tabrizicola</taxon>
    </lineage>
</organism>
<keyword evidence="8 9" id="KW-0012">Acyltransferase</keyword>
<sequence>MIGLAALARRVALAERGAGWIGLLGGMSYGAVALSWIVEPFLIEPETYGWMAPFALVFMALGLGLFWATAAWAARALPFRAPAFGFALTLTTVEFLRGHILTGFPWAMPGHVWISTPVAQLGAWVGPTGLTLGLLLLTAALSALRWRQALAAGIGLAAAWAFGLWTLAQPLPPDRAATLRLVQPNAEQALKWDPDQARVFFDRLLTASAAPPRPDLVIWPETALPYLLERHADLAPMIAAAAQGAPVALGVQREEGSRFWNSLTVIDPDGGLGQRYDKHHLVPFGEYIPLGDLAFRLFGLRAFAAQHGAGYSAGDGPKLVDFGPGMGRALPLICYEAVFPQDVNAAPERPDWLLQITNDAWFGTLSGPFQHADQARMRAIEQGLPLVRVANTGVTAVYDARGRERASLPFGREGHLDSALPAPLPAPPFARYGEAPALLLLAGLALMSIRRQSAKLS</sequence>
<keyword evidence="7 9" id="KW-0472">Membrane</keyword>
<evidence type="ECO:0000256" key="8">
    <source>
        <dbReference type="ARBA" id="ARBA00023315"/>
    </source>
</evidence>
<comment type="subcellular location">
    <subcellularLocation>
        <location evidence="1 9">Cell membrane</location>
        <topology evidence="1 9">Multi-pass membrane protein</topology>
    </subcellularLocation>
</comment>
<dbReference type="HAMAP" id="MF_01148">
    <property type="entry name" value="Lnt"/>
    <property type="match status" value="1"/>
</dbReference>
<comment type="similarity">
    <text evidence="2 9">Belongs to the CN hydrolase family. Apolipoprotein N-acyltransferase subfamily.</text>
</comment>
<keyword evidence="11" id="KW-0449">Lipoprotein</keyword>
<dbReference type="Pfam" id="PF00795">
    <property type="entry name" value="CN_hydrolase"/>
    <property type="match status" value="1"/>
</dbReference>
<dbReference type="Proteomes" id="UP000477782">
    <property type="component" value="Unassembled WGS sequence"/>
</dbReference>
<dbReference type="GO" id="GO:0005886">
    <property type="term" value="C:plasma membrane"/>
    <property type="evidence" value="ECO:0007669"/>
    <property type="project" value="UniProtKB-SubCell"/>
</dbReference>
<keyword evidence="5 9" id="KW-0812">Transmembrane</keyword>
<keyword evidence="12" id="KW-1185">Reference proteome</keyword>
<feature type="transmembrane region" description="Helical" evidence="9">
    <location>
        <begin position="121"/>
        <end position="142"/>
    </location>
</feature>